<feature type="domain" description="CobW C-terminal" evidence="7">
    <location>
        <begin position="253"/>
        <end position="333"/>
    </location>
</feature>
<dbReference type="CDD" id="cd03112">
    <property type="entry name" value="CobW-like"/>
    <property type="match status" value="1"/>
</dbReference>
<dbReference type="GO" id="GO:0000166">
    <property type="term" value="F:nucleotide binding"/>
    <property type="evidence" value="ECO:0007669"/>
    <property type="project" value="UniProtKB-KW"/>
</dbReference>
<dbReference type="AlphaFoldDB" id="A0A136WES0"/>
<gene>
    <name evidence="8" type="primary">yjiA</name>
    <name evidence="8" type="ORF">CLNEO_15420</name>
</gene>
<dbReference type="InterPro" id="IPR036627">
    <property type="entry name" value="CobW-likC_sf"/>
</dbReference>
<dbReference type="SUPFAM" id="SSF52540">
    <property type="entry name" value="P-loop containing nucleoside triphosphate hydrolases"/>
    <property type="match status" value="1"/>
</dbReference>
<evidence type="ECO:0000256" key="3">
    <source>
        <dbReference type="ARBA" id="ARBA00023186"/>
    </source>
</evidence>
<keyword evidence="9" id="KW-1185">Reference proteome</keyword>
<dbReference type="PANTHER" id="PTHR13748:SF62">
    <property type="entry name" value="COBW DOMAIN-CONTAINING PROTEIN"/>
    <property type="match status" value="1"/>
</dbReference>
<dbReference type="GO" id="GO:0016787">
    <property type="term" value="F:hydrolase activity"/>
    <property type="evidence" value="ECO:0007669"/>
    <property type="project" value="UniProtKB-KW"/>
</dbReference>
<dbReference type="Proteomes" id="UP000070539">
    <property type="component" value="Unassembled WGS sequence"/>
</dbReference>
<comment type="catalytic activity">
    <reaction evidence="5">
        <text>GTP + H2O = GDP + phosphate + H(+)</text>
        <dbReference type="Rhea" id="RHEA:19669"/>
        <dbReference type="ChEBI" id="CHEBI:15377"/>
        <dbReference type="ChEBI" id="CHEBI:15378"/>
        <dbReference type="ChEBI" id="CHEBI:37565"/>
        <dbReference type="ChEBI" id="CHEBI:43474"/>
        <dbReference type="ChEBI" id="CHEBI:58189"/>
    </reaction>
    <physiologicalReaction direction="left-to-right" evidence="5">
        <dbReference type="Rhea" id="RHEA:19670"/>
    </physiologicalReaction>
</comment>
<dbReference type="Gene3D" id="3.30.1220.10">
    <property type="entry name" value="CobW-like, C-terminal domain"/>
    <property type="match status" value="1"/>
</dbReference>
<dbReference type="InterPro" id="IPR011629">
    <property type="entry name" value="CobW-like_C"/>
</dbReference>
<evidence type="ECO:0000256" key="2">
    <source>
        <dbReference type="ARBA" id="ARBA00022801"/>
    </source>
</evidence>
<dbReference type="EMBL" id="LRVM01000004">
    <property type="protein sequence ID" value="KXL53000.1"/>
    <property type="molecule type" value="Genomic_DNA"/>
</dbReference>
<evidence type="ECO:0000313" key="8">
    <source>
        <dbReference type="EMBL" id="KXL53000.1"/>
    </source>
</evidence>
<dbReference type="GO" id="GO:0005737">
    <property type="term" value="C:cytoplasm"/>
    <property type="evidence" value="ECO:0007669"/>
    <property type="project" value="TreeGrafter"/>
</dbReference>
<dbReference type="Pfam" id="PF02492">
    <property type="entry name" value="cobW"/>
    <property type="match status" value="1"/>
</dbReference>
<dbReference type="RefSeq" id="WP_066087413.1">
    <property type="nucleotide sequence ID" value="NZ_LRVM01000004.1"/>
</dbReference>
<evidence type="ECO:0000313" key="9">
    <source>
        <dbReference type="Proteomes" id="UP000070539"/>
    </source>
</evidence>
<keyword evidence="2" id="KW-0378">Hydrolase</keyword>
<comment type="caution">
    <text evidence="8">The sequence shown here is derived from an EMBL/GenBank/DDBJ whole genome shotgun (WGS) entry which is preliminary data.</text>
</comment>
<feature type="domain" description="CobW/HypB/UreG nucleotide-binding" evidence="6">
    <location>
        <begin position="6"/>
        <end position="179"/>
    </location>
</feature>
<dbReference type="InterPro" id="IPR027417">
    <property type="entry name" value="P-loop_NTPase"/>
</dbReference>
<dbReference type="PANTHER" id="PTHR13748">
    <property type="entry name" value="COBW-RELATED"/>
    <property type="match status" value="1"/>
</dbReference>
<keyword evidence="3" id="KW-0143">Chaperone</keyword>
<name>A0A136WES0_9FIRM</name>
<comment type="similarity">
    <text evidence="4">Belongs to the SIMIBI class G3E GTPase family. ZNG1 subfamily.</text>
</comment>
<dbReference type="Pfam" id="PF07683">
    <property type="entry name" value="CobW_C"/>
    <property type="match status" value="1"/>
</dbReference>
<dbReference type="STRING" id="36847.CLNEO_15420"/>
<evidence type="ECO:0000259" key="7">
    <source>
        <dbReference type="Pfam" id="PF07683"/>
    </source>
</evidence>
<dbReference type="InterPro" id="IPR003495">
    <property type="entry name" value="CobW/HypB/UreG_nucleotide-bd"/>
</dbReference>
<sequence length="337" mass="37578">MIKIGIVSGFLGAGKTTFIKKLLEEKLSEEKVVLIENEFGQIGIDGTLLKKSGIEIKELNSGCICCTLVGDFEKTIQEVIEGFDPERIIIEPSGVGKLSEIIRACQAAKQSEKLHINMLITVVDVLKLDNYLTNFGEFFENQIKYAKTILLSRTQKASPQKLEQAISTLRGLNGKANIVTTPWEDLSAEKMLDIAQQDGSESLESQLKELLQQEIHREEGCHCGHNHEDGHHHNCCAHEHHHDADEVFAVWGTETPRIFSVEELQRMLGSLENGDTYGVILRGKGFLQVENGAWIQFDYVPGEIKIMEASPDYTGRICIIGSQLNTSALEKLFLGRN</sequence>
<organism evidence="8 9">
    <name type="scientific">Anaerotignum neopropionicum</name>
    <dbReference type="NCBI Taxonomy" id="36847"/>
    <lineage>
        <taxon>Bacteria</taxon>
        <taxon>Bacillati</taxon>
        <taxon>Bacillota</taxon>
        <taxon>Clostridia</taxon>
        <taxon>Lachnospirales</taxon>
        <taxon>Anaerotignaceae</taxon>
        <taxon>Anaerotignum</taxon>
    </lineage>
</organism>
<keyword evidence="1" id="KW-0547">Nucleotide-binding</keyword>
<dbReference type="OrthoDB" id="9808822at2"/>
<dbReference type="PATRIC" id="fig|36847.3.peg.1799"/>
<dbReference type="Gene3D" id="3.40.50.300">
    <property type="entry name" value="P-loop containing nucleotide triphosphate hydrolases"/>
    <property type="match status" value="1"/>
</dbReference>
<dbReference type="InterPro" id="IPR051316">
    <property type="entry name" value="Zinc-reg_GTPase_activator"/>
</dbReference>
<protein>
    <submittedName>
        <fullName evidence="8">Putative GTP-binding protein YjiA</fullName>
    </submittedName>
</protein>
<evidence type="ECO:0000256" key="4">
    <source>
        <dbReference type="ARBA" id="ARBA00034320"/>
    </source>
</evidence>
<evidence type="ECO:0000256" key="5">
    <source>
        <dbReference type="ARBA" id="ARBA00049117"/>
    </source>
</evidence>
<reference evidence="8 9" key="1">
    <citation type="submission" date="2016-01" db="EMBL/GenBank/DDBJ databases">
        <title>Genome sequence of Clostridium neopropionicum X4, DSM-3847.</title>
        <authorList>
            <person name="Poehlein A."/>
            <person name="Beck M.H."/>
            <person name="Bengelsdorf F.R."/>
            <person name="Daniel R."/>
            <person name="Duerre P."/>
        </authorList>
    </citation>
    <scope>NUCLEOTIDE SEQUENCE [LARGE SCALE GENOMIC DNA]</scope>
    <source>
        <strain evidence="8 9">DSM-3847</strain>
    </source>
</reference>
<proteinExistence type="inferred from homology"/>
<evidence type="ECO:0000259" key="6">
    <source>
        <dbReference type="Pfam" id="PF02492"/>
    </source>
</evidence>
<evidence type="ECO:0000256" key="1">
    <source>
        <dbReference type="ARBA" id="ARBA00022741"/>
    </source>
</evidence>
<accession>A0A136WES0</accession>